<protein>
    <submittedName>
        <fullName evidence="1">Uncharacterized protein</fullName>
    </submittedName>
</protein>
<dbReference type="RefSeq" id="WP_196397125.1">
    <property type="nucleotide sequence ID" value="NZ_JADNYM010000015.1"/>
</dbReference>
<reference evidence="1 2" key="1">
    <citation type="submission" date="2020-11" db="EMBL/GenBank/DDBJ databases">
        <title>Arthrobacter antarcticus sp. nov., isolated from Antarctic Soil.</title>
        <authorList>
            <person name="Li J."/>
        </authorList>
    </citation>
    <scope>NUCLEOTIDE SEQUENCE [LARGE SCALE GENOMIC DNA]</scope>
    <source>
        <strain evidence="1 2">Z1-20</strain>
    </source>
</reference>
<name>A0A931CQB8_9MICC</name>
<dbReference type="Proteomes" id="UP000655366">
    <property type="component" value="Unassembled WGS sequence"/>
</dbReference>
<accession>A0A931CQB8</accession>
<sequence>MRTLGASPKRAAFQTAQGDLEHASLPWIEQTLAASKRVGAVREDLPTTLLIAVLLGMGEAMDLWLMSQPPNDGTLPELISALLSLIRGAVSA</sequence>
<organism evidence="1 2">
    <name type="scientific">Arthrobacter terrae</name>
    <dbReference type="NCBI Taxonomy" id="2935737"/>
    <lineage>
        <taxon>Bacteria</taxon>
        <taxon>Bacillati</taxon>
        <taxon>Actinomycetota</taxon>
        <taxon>Actinomycetes</taxon>
        <taxon>Micrococcales</taxon>
        <taxon>Micrococcaceae</taxon>
        <taxon>Arthrobacter</taxon>
    </lineage>
</organism>
<dbReference type="AlphaFoldDB" id="A0A931CQB8"/>
<dbReference type="EMBL" id="JADNYM010000015">
    <property type="protein sequence ID" value="MBG0740181.1"/>
    <property type="molecule type" value="Genomic_DNA"/>
</dbReference>
<keyword evidence="2" id="KW-1185">Reference proteome</keyword>
<evidence type="ECO:0000313" key="2">
    <source>
        <dbReference type="Proteomes" id="UP000655366"/>
    </source>
</evidence>
<gene>
    <name evidence="1" type="ORF">IV500_12400</name>
</gene>
<evidence type="ECO:0000313" key="1">
    <source>
        <dbReference type="EMBL" id="MBG0740181.1"/>
    </source>
</evidence>
<dbReference type="SUPFAM" id="SSF48498">
    <property type="entry name" value="Tetracyclin repressor-like, C-terminal domain"/>
    <property type="match status" value="1"/>
</dbReference>
<dbReference type="InterPro" id="IPR036271">
    <property type="entry name" value="Tet_transcr_reg_TetR-rel_C_sf"/>
</dbReference>
<comment type="caution">
    <text evidence="1">The sequence shown here is derived from an EMBL/GenBank/DDBJ whole genome shotgun (WGS) entry which is preliminary data.</text>
</comment>
<proteinExistence type="predicted"/>